<dbReference type="Proteomes" id="UP000789739">
    <property type="component" value="Unassembled WGS sequence"/>
</dbReference>
<feature type="domain" description="KxDL" evidence="2">
    <location>
        <begin position="19"/>
        <end position="92"/>
    </location>
</feature>
<comment type="similarity">
    <text evidence="1">Belongs to the KXD1 family.</text>
</comment>
<protein>
    <submittedName>
        <fullName evidence="3">3329_t:CDS:1</fullName>
    </submittedName>
</protein>
<feature type="non-terminal residue" evidence="3">
    <location>
        <position position="1"/>
    </location>
</feature>
<organism evidence="3 4">
    <name type="scientific">Paraglomus brasilianum</name>
    <dbReference type="NCBI Taxonomy" id="144538"/>
    <lineage>
        <taxon>Eukaryota</taxon>
        <taxon>Fungi</taxon>
        <taxon>Fungi incertae sedis</taxon>
        <taxon>Mucoromycota</taxon>
        <taxon>Glomeromycotina</taxon>
        <taxon>Glomeromycetes</taxon>
        <taxon>Paraglomerales</taxon>
        <taxon>Paraglomeraceae</taxon>
        <taxon>Paraglomus</taxon>
    </lineage>
</organism>
<sequence>LIMDSTNNMTQQNFIVAKMDSLTNHDDLDQIEKRQENIYISLESASNDMNALNELSQQKYDDLVKKFEANTKCFKEMKGPERTLKSKVSTLHPEAFAEVKRRFPDMEEETLKLQATDGIPSTPVTSAPTIDYNV</sequence>
<dbReference type="Pfam" id="PF10241">
    <property type="entry name" value="KxDL"/>
    <property type="match status" value="1"/>
</dbReference>
<gene>
    <name evidence="3" type="ORF">PBRASI_LOCUS10869</name>
</gene>
<evidence type="ECO:0000256" key="1">
    <source>
        <dbReference type="ARBA" id="ARBA00005913"/>
    </source>
</evidence>
<comment type="caution">
    <text evidence="3">The sequence shown here is derived from an EMBL/GenBank/DDBJ whole genome shotgun (WGS) entry which is preliminary data.</text>
</comment>
<dbReference type="EMBL" id="CAJVPI010003826">
    <property type="protein sequence ID" value="CAG8662641.1"/>
    <property type="molecule type" value="Genomic_DNA"/>
</dbReference>
<evidence type="ECO:0000313" key="4">
    <source>
        <dbReference type="Proteomes" id="UP000789739"/>
    </source>
</evidence>
<proteinExistence type="inferred from homology"/>
<name>A0A9N9E3D0_9GLOM</name>
<reference evidence="3" key="1">
    <citation type="submission" date="2021-06" db="EMBL/GenBank/DDBJ databases">
        <authorList>
            <person name="Kallberg Y."/>
            <person name="Tangrot J."/>
            <person name="Rosling A."/>
        </authorList>
    </citation>
    <scope>NUCLEOTIDE SEQUENCE</scope>
    <source>
        <strain evidence="3">BR232B</strain>
    </source>
</reference>
<accession>A0A9N9E3D0</accession>
<evidence type="ECO:0000259" key="2">
    <source>
        <dbReference type="Pfam" id="PF10241"/>
    </source>
</evidence>
<dbReference type="AlphaFoldDB" id="A0A9N9E3D0"/>
<evidence type="ECO:0000313" key="3">
    <source>
        <dbReference type="EMBL" id="CAG8662641.1"/>
    </source>
</evidence>
<dbReference type="InterPro" id="IPR019371">
    <property type="entry name" value="KxDL_dom"/>
</dbReference>
<keyword evidence="4" id="KW-1185">Reference proteome</keyword>
<dbReference type="OrthoDB" id="10258877at2759"/>
<feature type="non-terminal residue" evidence="3">
    <location>
        <position position="134"/>
    </location>
</feature>